<evidence type="ECO:0000313" key="5">
    <source>
        <dbReference type="Proteomes" id="UP001329430"/>
    </source>
</evidence>
<dbReference type="EMBL" id="JAVRBK010000003">
    <property type="protein sequence ID" value="KAK5646513.1"/>
    <property type="molecule type" value="Genomic_DNA"/>
</dbReference>
<evidence type="ECO:0000256" key="1">
    <source>
        <dbReference type="SAM" id="MobiDB-lite"/>
    </source>
</evidence>
<proteinExistence type="predicted"/>
<dbReference type="PANTHER" id="PTHR45784">
    <property type="entry name" value="C-TYPE LECTIN DOMAIN FAMILY 20 MEMBER A-RELATED"/>
    <property type="match status" value="1"/>
</dbReference>
<dbReference type="InterPro" id="IPR001304">
    <property type="entry name" value="C-type_lectin-like"/>
</dbReference>
<name>A0AAN7VIR0_9COLE</name>
<feature type="domain" description="C-type lectin" evidence="3">
    <location>
        <begin position="41"/>
        <end position="144"/>
    </location>
</feature>
<dbReference type="AlphaFoldDB" id="A0AAN7VIR0"/>
<gene>
    <name evidence="4" type="ORF">RI129_004977</name>
</gene>
<sequence length="777" mass="87255">MDSRNTFFAAIVAATLICVSSRAVNISNTWMLPEESFPVFYRYFRDRISWYEADAVCQFHHANLVTVDSTSEFDAVRAYLKELDITNNVWIGLSKNNDRAHFIWTDFRPLTNDGHWQEAIPIGSNPLCAATDPAADFRWHALPCGGPEVASFICELPVPTWATGSGGCLLTELPSLTVLYVPEQSALELTSDCGLDGTKRIACKGNADRDEMIKQLSCSISNDDFDDKTTKGAIPASTLADVTNPSDSLNTKTTKPWIWTSNTIDTGDYGAATRHRRETENTLSPISPTQGTTDLTMREKIRTTQETFTKSTTFQKPINLASNAVTVNTINDVTLDLSITPRSYKYAEITMTSVHELTTQENSSQPEEQAETFVLATTTAESKAKETPQEDTGEYPAVINQGQLFSIMENGTIIDVIELNETGTEETGTNKETSASVPQENKKFATSMLSTTSQPQIVKNLYTTVIYHKEPPEDLSIKKGAHETVKQSKQEVTPTFRIFESKSATNEKHKAKTINDLDSDDDKDLTKEVEMFHVIPDSSIKLNRTYRKKLPLIERNITKEIDNILIKPDEVLPVQQESAFSNTDDFIIADENSAHKVVEIKLHKEGNKNSTRSKLFITTRISDRNKRVDKDDHKINTTESERTDNSSQVKFDEVLNTTNIETEMKDIEIDSRINDFNVINITTKFNNSEFVLPIAAVEKQAEDDLDKKQIVQEEIANNTVDDLMVEESQEIFSTISSVTGEPAPPIPQQQPRPNRQRSLTKPQRRSFYPYFFSRVLG</sequence>
<evidence type="ECO:0000259" key="3">
    <source>
        <dbReference type="PROSITE" id="PS50041"/>
    </source>
</evidence>
<evidence type="ECO:0000256" key="2">
    <source>
        <dbReference type="SAM" id="SignalP"/>
    </source>
</evidence>
<dbReference type="SMART" id="SM00034">
    <property type="entry name" value="CLECT"/>
    <property type="match status" value="1"/>
</dbReference>
<feature type="signal peptide" evidence="2">
    <location>
        <begin position="1"/>
        <end position="23"/>
    </location>
</feature>
<protein>
    <recommendedName>
        <fullName evidence="3">C-type lectin domain-containing protein</fullName>
    </recommendedName>
</protein>
<feature type="region of interest" description="Disordered" evidence="1">
    <location>
        <begin position="736"/>
        <end position="763"/>
    </location>
</feature>
<feature type="chain" id="PRO_5042835252" description="C-type lectin domain-containing protein" evidence="2">
    <location>
        <begin position="24"/>
        <end position="777"/>
    </location>
</feature>
<dbReference type="CDD" id="cd00037">
    <property type="entry name" value="CLECT"/>
    <property type="match status" value="1"/>
</dbReference>
<accession>A0AAN7VIR0</accession>
<dbReference type="SUPFAM" id="SSF56436">
    <property type="entry name" value="C-type lectin-like"/>
    <property type="match status" value="1"/>
</dbReference>
<evidence type="ECO:0000313" key="4">
    <source>
        <dbReference type="EMBL" id="KAK5646513.1"/>
    </source>
</evidence>
<keyword evidence="2" id="KW-0732">Signal</keyword>
<dbReference type="PROSITE" id="PS50041">
    <property type="entry name" value="C_TYPE_LECTIN_2"/>
    <property type="match status" value="1"/>
</dbReference>
<comment type="caution">
    <text evidence="4">The sequence shown here is derived from an EMBL/GenBank/DDBJ whole genome shotgun (WGS) entry which is preliminary data.</text>
</comment>
<organism evidence="4 5">
    <name type="scientific">Pyrocoelia pectoralis</name>
    <dbReference type="NCBI Taxonomy" id="417401"/>
    <lineage>
        <taxon>Eukaryota</taxon>
        <taxon>Metazoa</taxon>
        <taxon>Ecdysozoa</taxon>
        <taxon>Arthropoda</taxon>
        <taxon>Hexapoda</taxon>
        <taxon>Insecta</taxon>
        <taxon>Pterygota</taxon>
        <taxon>Neoptera</taxon>
        <taxon>Endopterygota</taxon>
        <taxon>Coleoptera</taxon>
        <taxon>Polyphaga</taxon>
        <taxon>Elateriformia</taxon>
        <taxon>Elateroidea</taxon>
        <taxon>Lampyridae</taxon>
        <taxon>Lampyrinae</taxon>
        <taxon>Pyrocoelia</taxon>
    </lineage>
</organism>
<dbReference type="Pfam" id="PF00059">
    <property type="entry name" value="Lectin_C"/>
    <property type="match status" value="1"/>
</dbReference>
<dbReference type="PANTHER" id="PTHR45784:SF5">
    <property type="entry name" value="C-TYPE LECTIN DOMAIN FAMILY 20 MEMBER A-RELATED"/>
    <property type="match status" value="1"/>
</dbReference>
<dbReference type="Proteomes" id="UP001329430">
    <property type="component" value="Chromosome 3"/>
</dbReference>
<keyword evidence="5" id="KW-1185">Reference proteome</keyword>
<dbReference type="Gene3D" id="3.10.100.10">
    <property type="entry name" value="Mannose-Binding Protein A, subunit A"/>
    <property type="match status" value="1"/>
</dbReference>
<dbReference type="InterPro" id="IPR016187">
    <property type="entry name" value="CTDL_fold"/>
</dbReference>
<reference evidence="4 5" key="1">
    <citation type="journal article" date="2024" name="Insects">
        <title>An Improved Chromosome-Level Genome Assembly of the Firefly Pyrocoelia pectoralis.</title>
        <authorList>
            <person name="Fu X."/>
            <person name="Meyer-Rochow V.B."/>
            <person name="Ballantyne L."/>
            <person name="Zhu X."/>
        </authorList>
    </citation>
    <scope>NUCLEOTIDE SEQUENCE [LARGE SCALE GENOMIC DNA]</scope>
    <source>
        <strain evidence="4">XCY_ONT2</strain>
    </source>
</reference>
<dbReference type="InterPro" id="IPR016186">
    <property type="entry name" value="C-type_lectin-like/link_sf"/>
</dbReference>